<evidence type="ECO:0000313" key="2">
    <source>
        <dbReference type="EMBL" id="SCA56465.1"/>
    </source>
</evidence>
<keyword evidence="3" id="KW-1185">Reference proteome</keyword>
<organism evidence="2 3">
    <name type="scientific">Candidatus Terasakiella magnetica</name>
    <dbReference type="NCBI Taxonomy" id="1867952"/>
    <lineage>
        <taxon>Bacteria</taxon>
        <taxon>Pseudomonadati</taxon>
        <taxon>Pseudomonadota</taxon>
        <taxon>Alphaproteobacteria</taxon>
        <taxon>Rhodospirillales</taxon>
        <taxon>Terasakiellaceae</taxon>
        <taxon>Terasakiella</taxon>
    </lineage>
</organism>
<dbReference type="Pfam" id="PF05751">
    <property type="entry name" value="FixH"/>
    <property type="match status" value="1"/>
</dbReference>
<feature type="transmembrane region" description="Helical" evidence="1">
    <location>
        <begin position="12"/>
        <end position="34"/>
    </location>
</feature>
<dbReference type="STRING" id="1867952.MTBPR1_20313"/>
<dbReference type="EMBL" id="FLYE01000012">
    <property type="protein sequence ID" value="SCA56465.1"/>
    <property type="molecule type" value="Genomic_DNA"/>
</dbReference>
<accession>A0A1C3RGS5</accession>
<dbReference type="InterPro" id="IPR008620">
    <property type="entry name" value="FixH"/>
</dbReference>
<dbReference type="AlphaFoldDB" id="A0A1C3RGS5"/>
<proteinExistence type="predicted"/>
<evidence type="ECO:0000313" key="3">
    <source>
        <dbReference type="Proteomes" id="UP000231658"/>
    </source>
</evidence>
<name>A0A1C3RGS5_9PROT</name>
<sequence>MSKQRAPGWWYPWIFVGFFAVIITVNGIMMFFAYDSWTGLETKDHYLKGLAYDNNVAGAKAQAALGWDVKIDVSPLESVDLQRKVAYQVTFLDHNKKPVKGLKAHIFFIRPTSEGLDVDEPVDMTGDGVVSGEIVLPVPGQWDTRVHAESLGRQYQLVERVVVR</sequence>
<dbReference type="RefSeq" id="WP_069188550.1">
    <property type="nucleotide sequence ID" value="NZ_FLYE01000012.1"/>
</dbReference>
<dbReference type="Proteomes" id="UP000231658">
    <property type="component" value="Unassembled WGS sequence"/>
</dbReference>
<protein>
    <submittedName>
        <fullName evidence="2">Integral membrane protein linked to a cation pump</fullName>
    </submittedName>
</protein>
<evidence type="ECO:0000256" key="1">
    <source>
        <dbReference type="SAM" id="Phobius"/>
    </source>
</evidence>
<gene>
    <name evidence="2" type="primary">fixH</name>
    <name evidence="2" type="ORF">MTBPR1_20313</name>
</gene>
<keyword evidence="1" id="KW-1133">Transmembrane helix</keyword>
<reference evidence="2 3" key="1">
    <citation type="submission" date="2016-07" db="EMBL/GenBank/DDBJ databases">
        <authorList>
            <person name="Lefevre C.T."/>
        </authorList>
    </citation>
    <scope>NUCLEOTIDE SEQUENCE [LARGE SCALE GENOMIC DNA]</scope>
    <source>
        <strain evidence="2">PR1</strain>
    </source>
</reference>
<dbReference type="OrthoDB" id="1495896at2"/>
<keyword evidence="1" id="KW-0472">Membrane</keyword>
<keyword evidence="1" id="KW-0812">Transmembrane</keyword>